<organism evidence="1 2">
    <name type="scientific">Aromatoleum evansii</name>
    <name type="common">Azoarcus evansii</name>
    <dbReference type="NCBI Taxonomy" id="59406"/>
    <lineage>
        <taxon>Bacteria</taxon>
        <taxon>Pseudomonadati</taxon>
        <taxon>Pseudomonadota</taxon>
        <taxon>Betaproteobacteria</taxon>
        <taxon>Rhodocyclales</taxon>
        <taxon>Rhodocyclaceae</taxon>
        <taxon>Aromatoleum</taxon>
    </lineage>
</organism>
<evidence type="ECO:0008006" key="3">
    <source>
        <dbReference type="Google" id="ProtNLM"/>
    </source>
</evidence>
<evidence type="ECO:0000313" key="2">
    <source>
        <dbReference type="Proteomes" id="UP001626593"/>
    </source>
</evidence>
<gene>
    <name evidence="1" type="ORF">U5817_12160</name>
</gene>
<dbReference type="RefSeq" id="WP_407280929.1">
    <property type="nucleotide sequence ID" value="NZ_CP141259.1"/>
</dbReference>
<dbReference type="Proteomes" id="UP001626593">
    <property type="component" value="Chromosome"/>
</dbReference>
<name>A0ABZ1AVB9_AROEV</name>
<protein>
    <recommendedName>
        <fullName evidence="3">Apea-like HEPN domain-containing protein</fullName>
    </recommendedName>
</protein>
<reference evidence="1 2" key="1">
    <citation type="submission" date="2023-12" db="EMBL/GenBank/DDBJ databases">
        <title>A. evansii MAY27, complete genome.</title>
        <authorList>
            <person name="Wang Y."/>
        </authorList>
    </citation>
    <scope>NUCLEOTIDE SEQUENCE [LARGE SCALE GENOMIC DNA]</scope>
    <source>
        <strain evidence="1 2">MAY27</strain>
    </source>
</reference>
<accession>A0ABZ1AVB9</accession>
<dbReference type="EMBL" id="CP141259">
    <property type="protein sequence ID" value="WRL48769.1"/>
    <property type="molecule type" value="Genomic_DNA"/>
</dbReference>
<sequence>MNEHDDMRRIHQHMPAGQDLTLITLKAHLLAEELLDDIIEAHCKSKSVLEDVQISFSIKLKLAAALSGRDDLSYGWTMGEKLNSLRNSLAHRLEHPTAQQRLNSFLALYYDHPGKTSRVNKAEDLRSAIYLMFTYILGVRSSSLQSDEGSQIA</sequence>
<keyword evidence="2" id="KW-1185">Reference proteome</keyword>
<evidence type="ECO:0000313" key="1">
    <source>
        <dbReference type="EMBL" id="WRL48769.1"/>
    </source>
</evidence>
<proteinExistence type="predicted"/>